<evidence type="ECO:0000256" key="10">
    <source>
        <dbReference type="ARBA" id="ARBA00022723"/>
    </source>
</evidence>
<dbReference type="EnsemblMetazoa" id="HelroT188057">
    <property type="protein sequence ID" value="HelroP188057"/>
    <property type="gene ID" value="HelroG188057"/>
</dbReference>
<keyword evidence="8" id="KW-0121">Carboxypeptidase</keyword>
<dbReference type="EMBL" id="AMQM01000273">
    <property type="status" value="NOT_ANNOTATED_CDS"/>
    <property type="molecule type" value="Genomic_DNA"/>
</dbReference>
<evidence type="ECO:0000256" key="1">
    <source>
        <dbReference type="ARBA" id="ARBA00004240"/>
    </source>
</evidence>
<keyword evidence="14" id="KW-0862">Zinc</keyword>
<evidence type="ECO:0000256" key="7">
    <source>
        <dbReference type="ARBA" id="ARBA00022525"/>
    </source>
</evidence>
<dbReference type="SUPFAM" id="SSF53187">
    <property type="entry name" value="Zn-dependent exopeptidases"/>
    <property type="match status" value="1"/>
</dbReference>
<keyword evidence="13" id="KW-0256">Endoplasmic reticulum</keyword>
<keyword evidence="12" id="KW-0378">Hydrolase</keyword>
<dbReference type="CTD" id="20210758"/>
<keyword evidence="18" id="KW-0325">Glycoprotein</keyword>
<dbReference type="Pfam" id="PF04389">
    <property type="entry name" value="Peptidase_M28"/>
    <property type="match status" value="1"/>
</dbReference>
<evidence type="ECO:0000256" key="15">
    <source>
        <dbReference type="ARBA" id="ARBA00023034"/>
    </source>
</evidence>
<keyword evidence="25" id="KW-1185">Reference proteome</keyword>
<keyword evidence="15" id="KW-0333">Golgi apparatus</keyword>
<reference evidence="24" key="3">
    <citation type="submission" date="2015-06" db="UniProtKB">
        <authorList>
            <consortium name="EnsemblMetazoa"/>
        </authorList>
    </citation>
    <scope>IDENTIFICATION</scope>
</reference>
<dbReference type="GO" id="GO:0004180">
    <property type="term" value="F:carboxypeptidase activity"/>
    <property type="evidence" value="ECO:0007669"/>
    <property type="project" value="UniProtKB-KW"/>
</dbReference>
<gene>
    <name evidence="24" type="primary">20210758</name>
    <name evidence="23" type="ORF">HELRODRAFT_188057</name>
</gene>
<dbReference type="GO" id="GO:0005615">
    <property type="term" value="C:extracellular space"/>
    <property type="evidence" value="ECO:0000318"/>
    <property type="project" value="GO_Central"/>
</dbReference>
<dbReference type="OMA" id="RNERYFH"/>
<organism evidence="24 25">
    <name type="scientific">Helobdella robusta</name>
    <name type="common">Californian leech</name>
    <dbReference type="NCBI Taxonomy" id="6412"/>
    <lineage>
        <taxon>Eukaryota</taxon>
        <taxon>Metazoa</taxon>
        <taxon>Spiralia</taxon>
        <taxon>Lophotrochozoa</taxon>
        <taxon>Annelida</taxon>
        <taxon>Clitellata</taxon>
        <taxon>Hirudinea</taxon>
        <taxon>Rhynchobdellida</taxon>
        <taxon>Glossiphoniidae</taxon>
        <taxon>Helobdella</taxon>
    </lineage>
</organism>
<evidence type="ECO:0000313" key="25">
    <source>
        <dbReference type="Proteomes" id="UP000015101"/>
    </source>
</evidence>
<sequence length="436" mass="49320">MKEKDEFDLVSTENLTIIPWLILKAEATVQTFDKRNKVVELSALRPSVSSGGPRWYSVVVVKSFKELDKRKKELKGKLVVYNQPWINYTQSNEYVKHGASRAAKYEAAAVLIRSPTPFSIYSVHSGQMVYNSSVPKIPAACITVEDAEYFQRIFDRKLTLNITLSIETLTNKENKTSSNIIAEMKGTERPDEYVIVGGHTDSWNNDGALDDGAGFMIAWEALRVLKELDLRPKRTVRLVLWTAEESGSLGSDDYFERHHDISDKLSMILESDQGVFNPRGLRFTGCSLAKDILQEILRVHLTDLNMTEITPGGESSGTKRWIEEKDVPGLELLSDNDKYYYFHHSKGDSVSVLNADEMDRAVILWTTVIQIVANFDSLLPRQSAATFNHVALNVLMAYAMSVLFLMSHMSYLPVCCVDDAMQNEEKLLKNCEEVRK</sequence>
<evidence type="ECO:0000256" key="16">
    <source>
        <dbReference type="ARBA" id="ARBA00023049"/>
    </source>
</evidence>
<dbReference type="PANTHER" id="PTHR12053">
    <property type="entry name" value="PROTEASE FAMILY M28 PLASMA GLUTAMATE CARBOXYPEPTIDASE-RELATED"/>
    <property type="match status" value="1"/>
</dbReference>
<feature type="domain" description="Peptidase M28" evidence="22">
    <location>
        <begin position="179"/>
        <end position="363"/>
    </location>
</feature>
<dbReference type="OrthoDB" id="10013407at2759"/>
<dbReference type="GO" id="GO:0043171">
    <property type="term" value="P:peptide catabolic process"/>
    <property type="evidence" value="ECO:0000318"/>
    <property type="project" value="GO_Central"/>
</dbReference>
<evidence type="ECO:0000256" key="8">
    <source>
        <dbReference type="ARBA" id="ARBA00022645"/>
    </source>
</evidence>
<evidence type="ECO:0000256" key="18">
    <source>
        <dbReference type="ARBA" id="ARBA00023180"/>
    </source>
</evidence>
<dbReference type="AlphaFoldDB" id="T1FPL1"/>
<evidence type="ECO:0000256" key="9">
    <source>
        <dbReference type="ARBA" id="ARBA00022670"/>
    </source>
</evidence>
<dbReference type="Proteomes" id="UP000015101">
    <property type="component" value="Unassembled WGS sequence"/>
</dbReference>
<keyword evidence="17" id="KW-0865">Zymogen</keyword>
<keyword evidence="9" id="KW-0645">Protease</keyword>
<protein>
    <recommendedName>
        <fullName evidence="6">Carboxypeptidase Q</fullName>
    </recommendedName>
    <alternativeName>
        <fullName evidence="21">Plasma glutamate carboxypeptidase</fullName>
    </alternativeName>
</protein>
<dbReference type="GO" id="GO:0005794">
    <property type="term" value="C:Golgi apparatus"/>
    <property type="evidence" value="ECO:0007669"/>
    <property type="project" value="UniProtKB-SubCell"/>
</dbReference>
<proteinExistence type="inferred from homology"/>
<dbReference type="GO" id="GO:0005764">
    <property type="term" value="C:lysosome"/>
    <property type="evidence" value="ECO:0007669"/>
    <property type="project" value="UniProtKB-SubCell"/>
</dbReference>
<dbReference type="InterPro" id="IPR039866">
    <property type="entry name" value="CPQ"/>
</dbReference>
<comment type="similarity">
    <text evidence="5">Belongs to the peptidase M28 family.</text>
</comment>
<dbReference type="GO" id="GO:0005783">
    <property type="term" value="C:endoplasmic reticulum"/>
    <property type="evidence" value="ECO:0007669"/>
    <property type="project" value="UniProtKB-SubCell"/>
</dbReference>
<evidence type="ECO:0000313" key="23">
    <source>
        <dbReference type="EMBL" id="ESO12954.1"/>
    </source>
</evidence>
<reference evidence="23 25" key="2">
    <citation type="journal article" date="2013" name="Nature">
        <title>Insights into bilaterian evolution from three spiralian genomes.</title>
        <authorList>
            <person name="Simakov O."/>
            <person name="Marletaz F."/>
            <person name="Cho S.J."/>
            <person name="Edsinger-Gonzales E."/>
            <person name="Havlak P."/>
            <person name="Hellsten U."/>
            <person name="Kuo D.H."/>
            <person name="Larsson T."/>
            <person name="Lv J."/>
            <person name="Arendt D."/>
            <person name="Savage R."/>
            <person name="Osoegawa K."/>
            <person name="de Jong P."/>
            <person name="Grimwood J."/>
            <person name="Chapman J.A."/>
            <person name="Shapiro H."/>
            <person name="Aerts A."/>
            <person name="Otillar R.P."/>
            <person name="Terry A.Y."/>
            <person name="Boore J.L."/>
            <person name="Grigoriev I.V."/>
            <person name="Lindberg D.R."/>
            <person name="Seaver E.C."/>
            <person name="Weisblat D.A."/>
            <person name="Putnam N.H."/>
            <person name="Rokhsar D.S."/>
        </authorList>
    </citation>
    <scope>NUCLEOTIDE SEQUENCE</scope>
</reference>
<keyword evidence="10" id="KW-0479">Metal-binding</keyword>
<dbReference type="InterPro" id="IPR007484">
    <property type="entry name" value="Peptidase_M28"/>
</dbReference>
<comment type="subcellular location">
    <subcellularLocation>
        <location evidence="1">Endoplasmic reticulum</location>
    </subcellularLocation>
    <subcellularLocation>
        <location evidence="3">Golgi apparatus</location>
    </subcellularLocation>
    <subcellularLocation>
        <location evidence="2">Lysosome</location>
    </subcellularLocation>
    <subcellularLocation>
        <location evidence="4">Secreted</location>
    </subcellularLocation>
</comment>
<keyword evidence="19" id="KW-0458">Lysosome</keyword>
<dbReference type="GO" id="GO:0070573">
    <property type="term" value="F:metallodipeptidase activity"/>
    <property type="evidence" value="ECO:0000318"/>
    <property type="project" value="GO_Central"/>
</dbReference>
<name>T1FPL1_HELRO</name>
<keyword evidence="7" id="KW-0964">Secreted</keyword>
<evidence type="ECO:0000259" key="22">
    <source>
        <dbReference type="Pfam" id="PF04389"/>
    </source>
</evidence>
<dbReference type="STRING" id="6412.T1FPL1"/>
<dbReference type="eggNOG" id="KOG2195">
    <property type="taxonomic scope" value="Eukaryota"/>
</dbReference>
<evidence type="ECO:0000256" key="5">
    <source>
        <dbReference type="ARBA" id="ARBA00010918"/>
    </source>
</evidence>
<dbReference type="Gene3D" id="3.50.30.30">
    <property type="match status" value="1"/>
</dbReference>
<reference evidence="25" key="1">
    <citation type="submission" date="2012-12" db="EMBL/GenBank/DDBJ databases">
        <authorList>
            <person name="Hellsten U."/>
            <person name="Grimwood J."/>
            <person name="Chapman J.A."/>
            <person name="Shapiro H."/>
            <person name="Aerts A."/>
            <person name="Otillar R.P."/>
            <person name="Terry A.Y."/>
            <person name="Boore J.L."/>
            <person name="Simakov O."/>
            <person name="Marletaz F."/>
            <person name="Cho S.-J."/>
            <person name="Edsinger-Gonzales E."/>
            <person name="Havlak P."/>
            <person name="Kuo D.-H."/>
            <person name="Larsson T."/>
            <person name="Lv J."/>
            <person name="Arendt D."/>
            <person name="Savage R."/>
            <person name="Osoegawa K."/>
            <person name="de Jong P."/>
            <person name="Lindberg D.R."/>
            <person name="Seaver E.C."/>
            <person name="Weisblat D.A."/>
            <person name="Putnam N.H."/>
            <person name="Grigoriev I.V."/>
            <person name="Rokhsar D.S."/>
        </authorList>
    </citation>
    <scope>NUCLEOTIDE SEQUENCE</scope>
</reference>
<evidence type="ECO:0000256" key="14">
    <source>
        <dbReference type="ARBA" id="ARBA00022833"/>
    </source>
</evidence>
<dbReference type="GO" id="GO:0046872">
    <property type="term" value="F:metal ion binding"/>
    <property type="evidence" value="ECO:0007669"/>
    <property type="project" value="UniProtKB-KW"/>
</dbReference>
<evidence type="ECO:0000256" key="20">
    <source>
        <dbReference type="ARBA" id="ARBA00025833"/>
    </source>
</evidence>
<evidence type="ECO:0000256" key="19">
    <source>
        <dbReference type="ARBA" id="ARBA00023228"/>
    </source>
</evidence>
<evidence type="ECO:0000256" key="21">
    <source>
        <dbReference type="ARBA" id="ARBA00033328"/>
    </source>
</evidence>
<dbReference type="RefSeq" id="XP_009009674.1">
    <property type="nucleotide sequence ID" value="XM_009011426.1"/>
</dbReference>
<evidence type="ECO:0000256" key="4">
    <source>
        <dbReference type="ARBA" id="ARBA00004613"/>
    </source>
</evidence>
<evidence type="ECO:0000256" key="12">
    <source>
        <dbReference type="ARBA" id="ARBA00022801"/>
    </source>
</evidence>
<dbReference type="FunFam" id="3.50.30.30:FF:000009">
    <property type="entry name" value="Carboxypeptidase Q"/>
    <property type="match status" value="1"/>
</dbReference>
<dbReference type="HOGENOM" id="CLU_033697_1_1_1"/>
<dbReference type="EMBL" id="KB095811">
    <property type="protein sequence ID" value="ESO12954.1"/>
    <property type="molecule type" value="Genomic_DNA"/>
</dbReference>
<keyword evidence="11" id="KW-0732">Signal</keyword>
<evidence type="ECO:0000256" key="13">
    <source>
        <dbReference type="ARBA" id="ARBA00022824"/>
    </source>
</evidence>
<evidence type="ECO:0000256" key="3">
    <source>
        <dbReference type="ARBA" id="ARBA00004555"/>
    </source>
</evidence>
<dbReference type="InParanoid" id="T1FPL1"/>
<dbReference type="PANTHER" id="PTHR12053:SF3">
    <property type="entry name" value="CARBOXYPEPTIDASE Q"/>
    <property type="match status" value="1"/>
</dbReference>
<dbReference type="GO" id="GO:0006508">
    <property type="term" value="P:proteolysis"/>
    <property type="evidence" value="ECO:0000318"/>
    <property type="project" value="GO_Central"/>
</dbReference>
<evidence type="ECO:0000313" key="24">
    <source>
        <dbReference type="EnsemblMetazoa" id="HelroP188057"/>
    </source>
</evidence>
<accession>T1FPL1</accession>
<dbReference type="Gene3D" id="3.40.630.10">
    <property type="entry name" value="Zn peptidases"/>
    <property type="match status" value="1"/>
</dbReference>
<dbReference type="KEGG" id="hro:HELRODRAFT_188057"/>
<comment type="subunit">
    <text evidence="20">Homodimer. The monomeric form is inactive while the homodimer is active.</text>
</comment>
<keyword evidence="16" id="KW-0482">Metalloprotease</keyword>
<evidence type="ECO:0000256" key="6">
    <source>
        <dbReference type="ARBA" id="ARBA00014116"/>
    </source>
</evidence>
<dbReference type="GeneID" id="20210758"/>
<evidence type="ECO:0000256" key="2">
    <source>
        <dbReference type="ARBA" id="ARBA00004371"/>
    </source>
</evidence>
<evidence type="ECO:0000256" key="17">
    <source>
        <dbReference type="ARBA" id="ARBA00023145"/>
    </source>
</evidence>
<evidence type="ECO:0000256" key="11">
    <source>
        <dbReference type="ARBA" id="ARBA00022729"/>
    </source>
</evidence>